<dbReference type="EMBL" id="LC564893">
    <property type="protein sequence ID" value="BCG67751.1"/>
    <property type="molecule type" value="Genomic_DNA"/>
</dbReference>
<keyword evidence="1" id="KW-0150">Chloroplast</keyword>
<dbReference type="PROSITE" id="PS51257">
    <property type="entry name" value="PROKAR_LIPOPROTEIN"/>
    <property type="match status" value="1"/>
</dbReference>
<protein>
    <submittedName>
        <fullName evidence="1">Uncharacterized protein</fullName>
    </submittedName>
</protein>
<reference evidence="1" key="1">
    <citation type="submission" date="2020-06" db="EMBL/GenBank/DDBJ databases">
        <title>Organellar genomes of a novel haptophyte.</title>
        <authorList>
            <person name="Kamikawa R."/>
            <person name="Miyashita H."/>
        </authorList>
    </citation>
    <scope>NUCLEOTIDE SEQUENCE</scope>
    <source>
        <strain evidence="1">NIES-3900</strain>
    </source>
</reference>
<gene>
    <name evidence="1" type="primary">orf116</name>
</gene>
<accession>A0A7R7AJP3</accession>
<dbReference type="AlphaFoldDB" id="A0A7R7AJP3"/>
<proteinExistence type="predicted"/>
<geneLocation type="chloroplast" evidence="1"/>
<name>A0A7R7AJP3_9EUKA</name>
<sequence length="116" mass="12777">MTDITSKVTQGIIICGGTFLGLTSASIIAASCYSVPYTVTIKRFVTCGVGGYASIKVITALPSIVRETPKLCNYIYGRVNEKNFRGNFLDVELGRMELELKIRKQNKKRGIPVRTI</sequence>
<evidence type="ECO:0000313" key="1">
    <source>
        <dbReference type="EMBL" id="BCG67751.1"/>
    </source>
</evidence>
<organism evidence="1">
    <name type="scientific">Haptophyceae sp. NIES-3900</name>
    <dbReference type="NCBI Taxonomy" id="2748608"/>
    <lineage>
        <taxon>Eukaryota</taxon>
        <taxon>Haptista</taxon>
        <taxon>Haptophyta</taxon>
    </lineage>
</organism>
<keyword evidence="1" id="KW-0934">Plastid</keyword>